<dbReference type="EMBL" id="LWRY01000012">
    <property type="protein sequence ID" value="OCX75555.1"/>
    <property type="molecule type" value="Genomic_DNA"/>
</dbReference>
<evidence type="ECO:0000256" key="8">
    <source>
        <dbReference type="HAMAP-Rule" id="MF_01217"/>
    </source>
</evidence>
<dbReference type="UniPathway" id="UPA00094"/>
<dbReference type="Proteomes" id="UP000095008">
    <property type="component" value="Unassembled WGS sequence"/>
</dbReference>
<keyword evidence="11" id="KW-1185">Reference proteome</keyword>
<dbReference type="AlphaFoldDB" id="A0A1C2IQ61"/>
<dbReference type="SUPFAM" id="SSF47336">
    <property type="entry name" value="ACP-like"/>
    <property type="match status" value="1"/>
</dbReference>
<dbReference type="InterPro" id="IPR003231">
    <property type="entry name" value="ACP"/>
</dbReference>
<reference evidence="10" key="1">
    <citation type="journal article" date="2016" name="Int. J. Mol. Sci.">
        <title>Comparative genomics of the extreme acidophile Acidithiobacillus thiooxidans reveals intraspecific divergence and niche adaptation.</title>
        <authorList>
            <person name="Zhang X."/>
            <person name="Feng X."/>
            <person name="Tao J."/>
            <person name="Ma L."/>
            <person name="Xiao Y."/>
            <person name="Liang Y."/>
            <person name="Liu X."/>
            <person name="Yin H."/>
        </authorList>
    </citation>
    <scope>NUCLEOTIDE SEQUENCE [LARGE SCALE GENOMIC DNA]</scope>
    <source>
        <strain evidence="10">DXS-W</strain>
    </source>
</reference>
<evidence type="ECO:0000256" key="6">
    <source>
        <dbReference type="ARBA" id="ARBA00023160"/>
    </source>
</evidence>
<gene>
    <name evidence="8" type="primary">acpP</name>
    <name evidence="10" type="ORF">A6M23_02060</name>
</gene>
<dbReference type="Pfam" id="PF00550">
    <property type="entry name" value="PP-binding"/>
    <property type="match status" value="1"/>
</dbReference>
<keyword evidence="8" id="KW-0963">Cytoplasm</keyword>
<evidence type="ECO:0000256" key="2">
    <source>
        <dbReference type="ARBA" id="ARBA00022516"/>
    </source>
</evidence>
<dbReference type="PROSITE" id="PS00012">
    <property type="entry name" value="PHOSPHOPANTETHEINE"/>
    <property type="match status" value="1"/>
</dbReference>
<dbReference type="HAMAP" id="MF_01217">
    <property type="entry name" value="Acyl_carrier"/>
    <property type="match status" value="1"/>
</dbReference>
<name>A0A1C2IQ61_ACITH</name>
<protein>
    <recommendedName>
        <fullName evidence="8">Acyl carrier protein</fullName>
        <shortName evidence="8">ACP</shortName>
    </recommendedName>
</protein>
<evidence type="ECO:0000256" key="7">
    <source>
        <dbReference type="ARBA" id="ARBA00024328"/>
    </source>
</evidence>
<keyword evidence="2 8" id="KW-0444">Lipid biosynthesis</keyword>
<dbReference type="GO" id="GO:0036104">
    <property type="term" value="P:Kdo2-lipid A biosynthetic process"/>
    <property type="evidence" value="ECO:0007669"/>
    <property type="project" value="UniProtKB-UniPathway"/>
</dbReference>
<comment type="caution">
    <text evidence="10">The sequence shown here is derived from an EMBL/GenBank/DDBJ whole genome shotgun (WGS) entry which is preliminary data.</text>
</comment>
<organism evidence="10 11">
    <name type="scientific">Acidithiobacillus thiooxidans</name>
    <name type="common">Thiobacillus thiooxidans</name>
    <dbReference type="NCBI Taxonomy" id="930"/>
    <lineage>
        <taxon>Bacteria</taxon>
        <taxon>Pseudomonadati</taxon>
        <taxon>Pseudomonadota</taxon>
        <taxon>Acidithiobacillia</taxon>
        <taxon>Acidithiobacillales</taxon>
        <taxon>Acidithiobacillaceae</taxon>
        <taxon>Acidithiobacillus</taxon>
    </lineage>
</organism>
<dbReference type="RefSeq" id="WP_065975186.1">
    <property type="nucleotide sequence ID" value="NZ_LWRY01000012.1"/>
</dbReference>
<evidence type="ECO:0000313" key="10">
    <source>
        <dbReference type="EMBL" id="OCX75555.1"/>
    </source>
</evidence>
<dbReference type="GO" id="GO:0016020">
    <property type="term" value="C:membrane"/>
    <property type="evidence" value="ECO:0007669"/>
    <property type="project" value="GOC"/>
</dbReference>
<evidence type="ECO:0000256" key="4">
    <source>
        <dbReference type="ARBA" id="ARBA00022832"/>
    </source>
</evidence>
<dbReference type="GO" id="GO:0000035">
    <property type="term" value="F:acyl binding"/>
    <property type="evidence" value="ECO:0007669"/>
    <property type="project" value="TreeGrafter"/>
</dbReference>
<dbReference type="Gene3D" id="1.10.1200.10">
    <property type="entry name" value="ACP-like"/>
    <property type="match status" value="1"/>
</dbReference>
<dbReference type="PROSITE" id="PS50075">
    <property type="entry name" value="CARRIER"/>
    <property type="match status" value="1"/>
</dbReference>
<dbReference type="PANTHER" id="PTHR20863:SF76">
    <property type="entry name" value="CARRIER DOMAIN-CONTAINING PROTEIN"/>
    <property type="match status" value="1"/>
</dbReference>
<keyword evidence="6 8" id="KW-0275">Fatty acid biosynthesis</keyword>
<evidence type="ECO:0000259" key="9">
    <source>
        <dbReference type="PROSITE" id="PS50075"/>
    </source>
</evidence>
<dbReference type="GO" id="GO:0000036">
    <property type="term" value="F:acyl carrier activity"/>
    <property type="evidence" value="ECO:0007669"/>
    <property type="project" value="UniProtKB-UniRule"/>
</dbReference>
<evidence type="ECO:0000256" key="5">
    <source>
        <dbReference type="ARBA" id="ARBA00023098"/>
    </source>
</evidence>
<comment type="PTM">
    <text evidence="8">4'-phosphopantetheine is transferred from CoA to a specific serine of apo-ACP by AcpS. This modification is essential for activity because fatty acids are bound in thioester linkage to the sulfhydryl of the prosthetic group.</text>
</comment>
<dbReference type="InterPro" id="IPR036736">
    <property type="entry name" value="ACP-like_sf"/>
</dbReference>
<sequence length="87" mass="9628">MQQNSILADRVKDLIALQFAADRCLVIESAQLFEDLGLDSMDSVELVMALEVEFGGDVPDWDITRIKTVGDVIHAVNIYFMPPDSTA</sequence>
<dbReference type="InterPro" id="IPR009081">
    <property type="entry name" value="PP-bd_ACP"/>
</dbReference>
<comment type="pathway">
    <text evidence="8">Lipid metabolism; fatty acid biosynthesis.</text>
</comment>
<keyword evidence="1 8" id="KW-0596">Phosphopantetheine</keyword>
<keyword evidence="3 8" id="KW-0597">Phosphoprotein</keyword>
<dbReference type="PANTHER" id="PTHR20863">
    <property type="entry name" value="ACYL CARRIER PROTEIN"/>
    <property type="match status" value="1"/>
</dbReference>
<dbReference type="UniPathway" id="UPA00360"/>
<comment type="similarity">
    <text evidence="8">Belongs to the acyl carrier protein (ACP) family.</text>
</comment>
<dbReference type="GO" id="GO:0005737">
    <property type="term" value="C:cytoplasm"/>
    <property type="evidence" value="ECO:0007669"/>
    <property type="project" value="UniProtKB-SubCell"/>
</dbReference>
<accession>A0A1C2IQ61</accession>
<evidence type="ECO:0000313" key="11">
    <source>
        <dbReference type="Proteomes" id="UP000095008"/>
    </source>
</evidence>
<comment type="subcellular location">
    <subcellularLocation>
        <location evidence="8">Cytoplasm</location>
    </subcellularLocation>
</comment>
<keyword evidence="5 8" id="KW-0443">Lipid metabolism</keyword>
<evidence type="ECO:0000256" key="3">
    <source>
        <dbReference type="ARBA" id="ARBA00022553"/>
    </source>
</evidence>
<comment type="function">
    <text evidence="8">Carrier of the growing fatty acid chain in fatty acid biosynthesis.</text>
</comment>
<evidence type="ECO:0000256" key="1">
    <source>
        <dbReference type="ARBA" id="ARBA00022450"/>
    </source>
</evidence>
<feature type="modified residue" description="O-(pantetheine 4'-phosphoryl)serine" evidence="8">
    <location>
        <position position="40"/>
    </location>
</feature>
<dbReference type="OrthoDB" id="9804551at2"/>
<proteinExistence type="inferred from homology"/>
<dbReference type="InterPro" id="IPR006162">
    <property type="entry name" value="Ppantetheine_attach_site"/>
</dbReference>
<keyword evidence="4 8" id="KW-0276">Fatty acid metabolism</keyword>
<comment type="pathway">
    <text evidence="7">Glycolipid biosynthesis; KDO(2)-lipid A biosynthesis.</text>
</comment>
<feature type="domain" description="Carrier" evidence="9">
    <location>
        <begin position="5"/>
        <end position="80"/>
    </location>
</feature>